<protein>
    <recommendedName>
        <fullName evidence="1">Putative zinc-finger domain-containing protein</fullName>
    </recommendedName>
</protein>
<dbReference type="Proteomes" id="UP000636793">
    <property type="component" value="Unassembled WGS sequence"/>
</dbReference>
<dbReference type="EMBL" id="BMHI01000001">
    <property type="protein sequence ID" value="GGB14784.1"/>
    <property type="molecule type" value="Genomic_DNA"/>
</dbReference>
<evidence type="ECO:0000313" key="2">
    <source>
        <dbReference type="EMBL" id="GGB14784.1"/>
    </source>
</evidence>
<sequence length="89" mass="10089">MGAECGDYLSRIYELLDGELDESARTQLQAHLDECPPCLDEYELDRILKALVQRSCACEHAPDALRSQILQRITTVRVTQVTQVRIQEG</sequence>
<dbReference type="InterPro" id="IPR024020">
    <property type="entry name" value="Anit_sigma_mycothiol_RsrA"/>
</dbReference>
<name>A0A916SSN8_9MICO</name>
<evidence type="ECO:0000313" key="3">
    <source>
        <dbReference type="Proteomes" id="UP000636793"/>
    </source>
</evidence>
<gene>
    <name evidence="2" type="ORF">GCM10011492_00570</name>
</gene>
<dbReference type="AlphaFoldDB" id="A0A916SSN8"/>
<evidence type="ECO:0000259" key="1">
    <source>
        <dbReference type="Pfam" id="PF13490"/>
    </source>
</evidence>
<feature type="domain" description="Putative zinc-finger" evidence="1">
    <location>
        <begin position="5"/>
        <end position="38"/>
    </location>
</feature>
<dbReference type="RefSeq" id="WP_188834994.1">
    <property type="nucleotide sequence ID" value="NZ_BMHI01000001.1"/>
</dbReference>
<dbReference type="InterPro" id="IPR027383">
    <property type="entry name" value="Znf_put"/>
</dbReference>
<reference evidence="2" key="1">
    <citation type="journal article" date="2014" name="Int. J. Syst. Evol. Microbiol.">
        <title>Complete genome sequence of Corynebacterium casei LMG S-19264T (=DSM 44701T), isolated from a smear-ripened cheese.</title>
        <authorList>
            <consortium name="US DOE Joint Genome Institute (JGI-PGF)"/>
            <person name="Walter F."/>
            <person name="Albersmeier A."/>
            <person name="Kalinowski J."/>
            <person name="Ruckert C."/>
        </authorList>
    </citation>
    <scope>NUCLEOTIDE SEQUENCE</scope>
    <source>
        <strain evidence="2">CGMCC 1.15085</strain>
    </source>
</reference>
<proteinExistence type="predicted"/>
<accession>A0A916SSN8</accession>
<reference evidence="2" key="2">
    <citation type="submission" date="2020-09" db="EMBL/GenBank/DDBJ databases">
        <authorList>
            <person name="Sun Q."/>
            <person name="Zhou Y."/>
        </authorList>
    </citation>
    <scope>NUCLEOTIDE SEQUENCE</scope>
    <source>
        <strain evidence="2">CGMCC 1.15085</strain>
    </source>
</reference>
<organism evidence="2 3">
    <name type="scientific">Flexivirga endophytica</name>
    <dbReference type="NCBI Taxonomy" id="1849103"/>
    <lineage>
        <taxon>Bacteria</taxon>
        <taxon>Bacillati</taxon>
        <taxon>Actinomycetota</taxon>
        <taxon>Actinomycetes</taxon>
        <taxon>Micrococcales</taxon>
        <taxon>Dermacoccaceae</taxon>
        <taxon>Flexivirga</taxon>
    </lineage>
</organism>
<comment type="caution">
    <text evidence="2">The sequence shown here is derived from an EMBL/GenBank/DDBJ whole genome shotgun (WGS) entry which is preliminary data.</text>
</comment>
<dbReference type="NCBIfam" id="TIGR03988">
    <property type="entry name" value="antisig_RsrA"/>
    <property type="match status" value="1"/>
</dbReference>
<dbReference type="Pfam" id="PF13490">
    <property type="entry name" value="zf-HC2"/>
    <property type="match status" value="1"/>
</dbReference>
<keyword evidence="3" id="KW-1185">Reference proteome</keyword>